<dbReference type="Pfam" id="PF07610">
    <property type="entry name" value="DUF1573"/>
    <property type="match status" value="1"/>
</dbReference>
<dbReference type="EMBL" id="LCDA01000003">
    <property type="protein sequence ID" value="KKS43016.1"/>
    <property type="molecule type" value="Genomic_DNA"/>
</dbReference>
<organism evidence="1 2">
    <name type="scientific">Candidatus Collierbacteria bacterium GW2011_GWA2_42_17</name>
    <dbReference type="NCBI Taxonomy" id="1618378"/>
    <lineage>
        <taxon>Bacteria</taxon>
        <taxon>Candidatus Collieribacteriota</taxon>
    </lineage>
</organism>
<dbReference type="Gene3D" id="2.60.40.10">
    <property type="entry name" value="Immunoglobulins"/>
    <property type="match status" value="1"/>
</dbReference>
<dbReference type="InterPro" id="IPR011467">
    <property type="entry name" value="DUF1573"/>
</dbReference>
<accession>A0A0G1B9K6</accession>
<comment type="caution">
    <text evidence="1">The sequence shown here is derived from an EMBL/GenBank/DDBJ whole genome shotgun (WGS) entry which is preliminary data.</text>
</comment>
<sequence>MIVFGTALVAILSLFAISLLSKKTSSSPTTSYTQTDTQKPKVELPENFVDTGISKLKDTITRDFIVKNIGEKTLQLRNINSSCGCTSAKIISGDQETKEYGMSKRSLEVVNIAPGAEATIRVIYRPFTMPVYGVIIREVYIDTNDPDFSKIILRMKANITK</sequence>
<dbReference type="AlphaFoldDB" id="A0A0G1B9K6"/>
<evidence type="ECO:0000313" key="2">
    <source>
        <dbReference type="Proteomes" id="UP000033854"/>
    </source>
</evidence>
<dbReference type="Proteomes" id="UP000033854">
    <property type="component" value="Unassembled WGS sequence"/>
</dbReference>
<gene>
    <name evidence="1" type="ORF">UV06_C0003G0017</name>
</gene>
<proteinExistence type="predicted"/>
<protein>
    <recommendedName>
        <fullName evidence="3">PF07610 family protein</fullName>
    </recommendedName>
</protein>
<dbReference type="InterPro" id="IPR013783">
    <property type="entry name" value="Ig-like_fold"/>
</dbReference>
<evidence type="ECO:0008006" key="3">
    <source>
        <dbReference type="Google" id="ProtNLM"/>
    </source>
</evidence>
<name>A0A0G1B9K6_9BACT</name>
<evidence type="ECO:0000313" key="1">
    <source>
        <dbReference type="EMBL" id="KKS43016.1"/>
    </source>
</evidence>
<reference evidence="1 2" key="1">
    <citation type="journal article" date="2015" name="Nature">
        <title>rRNA introns, odd ribosomes, and small enigmatic genomes across a large radiation of phyla.</title>
        <authorList>
            <person name="Brown C.T."/>
            <person name="Hug L.A."/>
            <person name="Thomas B.C."/>
            <person name="Sharon I."/>
            <person name="Castelle C.J."/>
            <person name="Singh A."/>
            <person name="Wilkins M.J."/>
            <person name="Williams K.H."/>
            <person name="Banfield J.F."/>
        </authorList>
    </citation>
    <scope>NUCLEOTIDE SEQUENCE [LARGE SCALE GENOMIC DNA]</scope>
</reference>